<gene>
    <name evidence="1" type="ORF">JIN78_07935</name>
</gene>
<proteinExistence type="predicted"/>
<keyword evidence="2" id="KW-1185">Reference proteome</keyword>
<protein>
    <submittedName>
        <fullName evidence="1">DUF3820 family protein</fullName>
    </submittedName>
</protein>
<dbReference type="RefSeq" id="WP_377174287.1">
    <property type="nucleotide sequence ID" value="NZ_JBHUJA010000027.1"/>
</dbReference>
<reference evidence="1" key="1">
    <citation type="submission" date="2021-01" db="EMBL/GenBank/DDBJ databases">
        <title>Modified the classification status of verrucomicrobia.</title>
        <authorList>
            <person name="Feng X."/>
        </authorList>
    </citation>
    <scope>NUCLEOTIDE SEQUENCE</scope>
    <source>
        <strain evidence="1">KCTC 12986</strain>
    </source>
</reference>
<dbReference type="AlphaFoldDB" id="A0A934VMD8"/>
<dbReference type="Proteomes" id="UP000604083">
    <property type="component" value="Unassembled WGS sequence"/>
</dbReference>
<accession>A0A934VMD8</accession>
<name>A0A934VMD8_9BACT</name>
<evidence type="ECO:0000313" key="2">
    <source>
        <dbReference type="Proteomes" id="UP000604083"/>
    </source>
</evidence>
<comment type="caution">
    <text evidence="1">The sequence shown here is derived from an EMBL/GenBank/DDBJ whole genome shotgun (WGS) entry which is preliminary data.</text>
</comment>
<organism evidence="1 2">
    <name type="scientific">Roseibacillus ishigakijimensis</name>
    <dbReference type="NCBI Taxonomy" id="454146"/>
    <lineage>
        <taxon>Bacteria</taxon>
        <taxon>Pseudomonadati</taxon>
        <taxon>Verrucomicrobiota</taxon>
        <taxon>Verrucomicrobiia</taxon>
        <taxon>Verrucomicrobiales</taxon>
        <taxon>Verrucomicrobiaceae</taxon>
        <taxon>Roseibacillus</taxon>
    </lineage>
</organism>
<sequence length="92" mass="11031">MPPDAPEMMEFGDIDQEEWRQIYEDLCVYRMPFGRYQDRLLVSLPDEYLMWFQRQGFPTGRLGELMAFVYEVKMAGAEEVFVPILRRERRGS</sequence>
<dbReference type="EMBL" id="JAENIO010000016">
    <property type="protein sequence ID" value="MBK1833986.1"/>
    <property type="molecule type" value="Genomic_DNA"/>
</dbReference>
<dbReference type="Pfam" id="PF12843">
    <property type="entry name" value="QSregVF_b"/>
    <property type="match status" value="1"/>
</dbReference>
<evidence type="ECO:0000313" key="1">
    <source>
        <dbReference type="EMBL" id="MBK1833986.1"/>
    </source>
</evidence>
<dbReference type="InterPro" id="IPR024530">
    <property type="entry name" value="QSregVF_b"/>
</dbReference>